<dbReference type="InterPro" id="IPR041492">
    <property type="entry name" value="HAD_2"/>
</dbReference>
<accession>A0A2W5MB49</accession>
<evidence type="ECO:0000256" key="2">
    <source>
        <dbReference type="ARBA" id="ARBA00001946"/>
    </source>
</evidence>
<comment type="caution">
    <text evidence="11">The sequence shown here is derived from an EMBL/GenBank/DDBJ whole genome shotgun (WGS) entry which is preliminary data.</text>
</comment>
<dbReference type="EC" id="3.1.3.18" evidence="5 10"/>
<comment type="pathway">
    <text evidence="3 10">Organic acid metabolism; glycolate biosynthesis; glycolate from 2-phosphoglycolate: step 1/1.</text>
</comment>
<organism evidence="11 12">
    <name type="scientific">Ancylobacter novellus</name>
    <name type="common">Thiobacillus novellus</name>
    <dbReference type="NCBI Taxonomy" id="921"/>
    <lineage>
        <taxon>Bacteria</taxon>
        <taxon>Pseudomonadati</taxon>
        <taxon>Pseudomonadota</taxon>
        <taxon>Alphaproteobacteria</taxon>
        <taxon>Hyphomicrobiales</taxon>
        <taxon>Xanthobacteraceae</taxon>
        <taxon>Ancylobacter</taxon>
    </lineage>
</organism>
<keyword evidence="8 10" id="KW-0460">Magnesium</keyword>
<dbReference type="Gene3D" id="3.40.50.1000">
    <property type="entry name" value="HAD superfamily/HAD-like"/>
    <property type="match status" value="1"/>
</dbReference>
<dbReference type="PANTHER" id="PTHR43434:SF1">
    <property type="entry name" value="PHOSPHOGLYCOLATE PHOSPHATASE"/>
    <property type="match status" value="1"/>
</dbReference>
<dbReference type="GO" id="GO:0008967">
    <property type="term" value="F:phosphoglycolate phosphatase activity"/>
    <property type="evidence" value="ECO:0007669"/>
    <property type="project" value="UniProtKB-UniRule"/>
</dbReference>
<dbReference type="Proteomes" id="UP000249577">
    <property type="component" value="Unassembled WGS sequence"/>
</dbReference>
<evidence type="ECO:0000256" key="4">
    <source>
        <dbReference type="ARBA" id="ARBA00006171"/>
    </source>
</evidence>
<dbReference type="NCBIfam" id="TIGR01449">
    <property type="entry name" value="PGP_bact"/>
    <property type="match status" value="1"/>
</dbReference>
<feature type="active site" description="Nucleophile" evidence="10">
    <location>
        <position position="12"/>
    </location>
</feature>
<dbReference type="InterPro" id="IPR050155">
    <property type="entry name" value="HAD-like_hydrolase_sf"/>
</dbReference>
<dbReference type="GO" id="GO:0046295">
    <property type="term" value="P:glycolate biosynthetic process"/>
    <property type="evidence" value="ECO:0007669"/>
    <property type="project" value="UniProtKB-UniRule"/>
</dbReference>
<comment type="catalytic activity">
    <reaction evidence="1 10">
        <text>2-phosphoglycolate + H2O = glycolate + phosphate</text>
        <dbReference type="Rhea" id="RHEA:14369"/>
        <dbReference type="ChEBI" id="CHEBI:15377"/>
        <dbReference type="ChEBI" id="CHEBI:29805"/>
        <dbReference type="ChEBI" id="CHEBI:43474"/>
        <dbReference type="ChEBI" id="CHEBI:58033"/>
        <dbReference type="EC" id="3.1.3.18"/>
    </reaction>
</comment>
<evidence type="ECO:0000256" key="8">
    <source>
        <dbReference type="ARBA" id="ARBA00022842"/>
    </source>
</evidence>
<dbReference type="EMBL" id="QFPN01000003">
    <property type="protein sequence ID" value="PZQ17037.1"/>
    <property type="molecule type" value="Genomic_DNA"/>
</dbReference>
<gene>
    <name evidence="11" type="primary">gph</name>
    <name evidence="11" type="ORF">DI565_06535</name>
</gene>
<dbReference type="InterPro" id="IPR023198">
    <property type="entry name" value="PGP-like_dom2"/>
</dbReference>
<evidence type="ECO:0000256" key="3">
    <source>
        <dbReference type="ARBA" id="ARBA00004818"/>
    </source>
</evidence>
<dbReference type="UniPathway" id="UPA00865">
    <property type="reaction ID" value="UER00834"/>
</dbReference>
<dbReference type="SFLD" id="SFLDG01129">
    <property type="entry name" value="C1.5:_HAD__Beta-PGM__Phosphata"/>
    <property type="match status" value="1"/>
</dbReference>
<evidence type="ECO:0000256" key="5">
    <source>
        <dbReference type="ARBA" id="ARBA00013078"/>
    </source>
</evidence>
<reference evidence="11 12" key="1">
    <citation type="submission" date="2017-08" db="EMBL/GenBank/DDBJ databases">
        <title>Infants hospitalized years apart are colonized by the same room-sourced microbial strains.</title>
        <authorList>
            <person name="Brooks B."/>
            <person name="Olm M.R."/>
            <person name="Firek B.A."/>
            <person name="Baker R."/>
            <person name="Thomas B.C."/>
            <person name="Morowitz M.J."/>
            <person name="Banfield J.F."/>
        </authorList>
    </citation>
    <scope>NUCLEOTIDE SEQUENCE [LARGE SCALE GENOMIC DNA]</scope>
    <source>
        <strain evidence="11">S2_005_003_R2_43</strain>
    </source>
</reference>
<evidence type="ECO:0000313" key="12">
    <source>
        <dbReference type="Proteomes" id="UP000249577"/>
    </source>
</evidence>
<comment type="similarity">
    <text evidence="4 10">Belongs to the HAD-like hydrolase superfamily. CbbY/CbbZ/Gph/YieH family.</text>
</comment>
<dbReference type="SFLD" id="SFLDS00003">
    <property type="entry name" value="Haloacid_Dehalogenase"/>
    <property type="match status" value="1"/>
</dbReference>
<keyword evidence="9 10" id="KW-0119">Carbohydrate metabolism</keyword>
<dbReference type="InterPro" id="IPR037512">
    <property type="entry name" value="PGPase_prok"/>
</dbReference>
<feature type="binding site" evidence="10">
    <location>
        <position position="12"/>
    </location>
    <ligand>
        <name>Mg(2+)</name>
        <dbReference type="ChEBI" id="CHEBI:18420"/>
    </ligand>
</feature>
<evidence type="ECO:0000256" key="9">
    <source>
        <dbReference type="ARBA" id="ARBA00023277"/>
    </source>
</evidence>
<evidence type="ECO:0000256" key="6">
    <source>
        <dbReference type="ARBA" id="ARBA00022723"/>
    </source>
</evidence>
<dbReference type="Pfam" id="PF13419">
    <property type="entry name" value="HAD_2"/>
    <property type="match status" value="1"/>
</dbReference>
<feature type="binding site" evidence="10">
    <location>
        <position position="174"/>
    </location>
    <ligand>
        <name>Mg(2+)</name>
        <dbReference type="ChEBI" id="CHEBI:18420"/>
    </ligand>
</feature>
<dbReference type="GO" id="GO:0006281">
    <property type="term" value="P:DNA repair"/>
    <property type="evidence" value="ECO:0007669"/>
    <property type="project" value="TreeGrafter"/>
</dbReference>
<sequence length="227" mass="23070">MSETPPLTVVFDLDGTLVETAPDLIAALTVALAADGAPPLPYEQGRDLIGAGARALVERGLEAAGRSLDTARVDELHAIFLDHYGAHIADGSHPYPGCVAALDRLAAGGAKLAVCTNKIESLARQLLDALALTEKFDAIVGGDTFATSKPSAEPLLGAIERAGGDASRAVMVGDSSTDVGAAKAAGVPVVVMSFGYTVTPPSELGGDVVIDHFGELDRAIASLTVNA</sequence>
<dbReference type="NCBIfam" id="TIGR01549">
    <property type="entry name" value="HAD-SF-IA-v1"/>
    <property type="match status" value="1"/>
</dbReference>
<dbReference type="InterPro" id="IPR023214">
    <property type="entry name" value="HAD_sf"/>
</dbReference>
<evidence type="ECO:0000256" key="1">
    <source>
        <dbReference type="ARBA" id="ARBA00000830"/>
    </source>
</evidence>
<feature type="binding site" evidence="10">
    <location>
        <position position="14"/>
    </location>
    <ligand>
        <name>Mg(2+)</name>
        <dbReference type="ChEBI" id="CHEBI:18420"/>
    </ligand>
</feature>
<evidence type="ECO:0000313" key="11">
    <source>
        <dbReference type="EMBL" id="PZQ17037.1"/>
    </source>
</evidence>
<dbReference type="SFLD" id="SFLDG01135">
    <property type="entry name" value="C1.5.6:_HAD__Beta-PGM__Phospha"/>
    <property type="match status" value="1"/>
</dbReference>
<keyword evidence="7 10" id="KW-0378">Hydrolase</keyword>
<dbReference type="InterPro" id="IPR006439">
    <property type="entry name" value="HAD-SF_hydro_IA"/>
</dbReference>
<keyword evidence="6 10" id="KW-0479">Metal-binding</keyword>
<dbReference type="Gene3D" id="1.10.150.240">
    <property type="entry name" value="Putative phosphatase, domain 2"/>
    <property type="match status" value="1"/>
</dbReference>
<comment type="function">
    <text evidence="10">Specifically catalyzes the dephosphorylation of 2-phosphoglycolate. Is involved in the dissimilation of the intracellular 2-phosphoglycolate formed during the DNA repair of 3'-phosphoglycolate ends, a major class of DNA lesions induced by oxidative stress.</text>
</comment>
<evidence type="ECO:0000256" key="10">
    <source>
        <dbReference type="HAMAP-Rule" id="MF_00495"/>
    </source>
</evidence>
<dbReference type="GO" id="GO:0005975">
    <property type="term" value="P:carbohydrate metabolic process"/>
    <property type="evidence" value="ECO:0007669"/>
    <property type="project" value="InterPro"/>
</dbReference>
<dbReference type="PANTHER" id="PTHR43434">
    <property type="entry name" value="PHOSPHOGLYCOLATE PHOSPHATASE"/>
    <property type="match status" value="1"/>
</dbReference>
<dbReference type="InterPro" id="IPR036412">
    <property type="entry name" value="HAD-like_sf"/>
</dbReference>
<dbReference type="FunFam" id="3.40.50.1000:FF:000022">
    <property type="entry name" value="Phosphoglycolate phosphatase"/>
    <property type="match status" value="1"/>
</dbReference>
<name>A0A2W5MB49_ANCNO</name>
<protein>
    <recommendedName>
        <fullName evidence="5 10">Phosphoglycolate phosphatase</fullName>
        <shortName evidence="10">PGP</shortName>
        <shortName evidence="10">PGPase</shortName>
        <ecNumber evidence="5 10">3.1.3.18</ecNumber>
    </recommendedName>
</protein>
<dbReference type="GO" id="GO:0046872">
    <property type="term" value="F:metal ion binding"/>
    <property type="evidence" value="ECO:0007669"/>
    <property type="project" value="UniProtKB-KW"/>
</dbReference>
<dbReference type="GO" id="GO:0005829">
    <property type="term" value="C:cytosol"/>
    <property type="evidence" value="ECO:0007669"/>
    <property type="project" value="TreeGrafter"/>
</dbReference>
<dbReference type="AlphaFoldDB" id="A0A2W5MB49"/>
<dbReference type="SUPFAM" id="SSF56784">
    <property type="entry name" value="HAD-like"/>
    <property type="match status" value="1"/>
</dbReference>
<dbReference type="HAMAP" id="MF_00495">
    <property type="entry name" value="GPH_hydrolase_bact"/>
    <property type="match status" value="1"/>
</dbReference>
<proteinExistence type="inferred from homology"/>
<comment type="cofactor">
    <cofactor evidence="2 10">
        <name>Mg(2+)</name>
        <dbReference type="ChEBI" id="CHEBI:18420"/>
    </cofactor>
</comment>
<evidence type="ECO:0000256" key="7">
    <source>
        <dbReference type="ARBA" id="ARBA00022801"/>
    </source>
</evidence>